<evidence type="ECO:0000259" key="2">
    <source>
        <dbReference type="Pfam" id="PF00656"/>
    </source>
</evidence>
<keyword evidence="4" id="KW-1185">Reference proteome</keyword>
<dbReference type="AlphaFoldDB" id="A0A2H3E259"/>
<sequence>MATANSSSPEQPVNCDLLEKIRRLEGVENRLAHQYGMASPQGNCTDPEAVLHEAKRRARPLLWNLLLSLWYGTPASDADDLEALNRLGQLRESIPQQPVSSESPSIQDIRYGVDASRFWAVLIGIDAYERRQLHGCVSDALLMKKFLVDDLGISEERIQCLLGSEDPTPGDPLTPSRDNIVRVLYSLIDNQEIDSGDNILIYFAGHGASYSCVKHSLRPQCDTKSCPVEALCPLDRDALDAGGRYVPDISDRELIALYGNISRQGA</sequence>
<evidence type="ECO:0000313" key="3">
    <source>
        <dbReference type="EMBL" id="PBL01546.1"/>
    </source>
</evidence>
<evidence type="ECO:0000313" key="4">
    <source>
        <dbReference type="Proteomes" id="UP000217790"/>
    </source>
</evidence>
<proteinExistence type="inferred from homology"/>
<dbReference type="OMA" id="HRYERVW"/>
<feature type="domain" description="Peptidase C14 caspase" evidence="2">
    <location>
        <begin position="119"/>
        <end position="230"/>
    </location>
</feature>
<accession>A0A2H3E259</accession>
<dbReference type="OrthoDB" id="10255174at2759"/>
<dbReference type="Pfam" id="PF00656">
    <property type="entry name" value="Peptidase_C14"/>
    <property type="match status" value="1"/>
</dbReference>
<protein>
    <recommendedName>
        <fullName evidence="2">Peptidase C14 caspase domain-containing protein</fullName>
    </recommendedName>
</protein>
<reference evidence="4" key="1">
    <citation type="journal article" date="2017" name="Nat. Ecol. Evol.">
        <title>Genome expansion and lineage-specific genetic innovations in the forest pathogenic fungi Armillaria.</title>
        <authorList>
            <person name="Sipos G."/>
            <person name="Prasanna A.N."/>
            <person name="Walter M.C."/>
            <person name="O'Connor E."/>
            <person name="Balint B."/>
            <person name="Krizsan K."/>
            <person name="Kiss B."/>
            <person name="Hess J."/>
            <person name="Varga T."/>
            <person name="Slot J."/>
            <person name="Riley R."/>
            <person name="Boka B."/>
            <person name="Rigling D."/>
            <person name="Barry K."/>
            <person name="Lee J."/>
            <person name="Mihaltcheva S."/>
            <person name="LaButti K."/>
            <person name="Lipzen A."/>
            <person name="Waldron R."/>
            <person name="Moloney N.M."/>
            <person name="Sperisen C."/>
            <person name="Kredics L."/>
            <person name="Vagvoelgyi C."/>
            <person name="Patrignani A."/>
            <person name="Fitzpatrick D."/>
            <person name="Nagy I."/>
            <person name="Doyle S."/>
            <person name="Anderson J.B."/>
            <person name="Grigoriev I.V."/>
            <person name="Gueldener U."/>
            <person name="Muensterkoetter M."/>
            <person name="Nagy L.G."/>
        </authorList>
    </citation>
    <scope>NUCLEOTIDE SEQUENCE [LARGE SCALE GENOMIC DNA]</scope>
    <source>
        <strain evidence="4">Ar21-2</strain>
    </source>
</reference>
<dbReference type="Gene3D" id="3.40.50.1460">
    <property type="match status" value="1"/>
</dbReference>
<comment type="similarity">
    <text evidence="1">Belongs to the peptidase C14B family.</text>
</comment>
<evidence type="ECO:0000256" key="1">
    <source>
        <dbReference type="ARBA" id="ARBA00009005"/>
    </source>
</evidence>
<dbReference type="InParanoid" id="A0A2H3E259"/>
<dbReference type="PANTHER" id="PTHR48104:SF30">
    <property type="entry name" value="METACASPASE-1"/>
    <property type="match status" value="1"/>
</dbReference>
<dbReference type="EMBL" id="KZ293645">
    <property type="protein sequence ID" value="PBL01546.1"/>
    <property type="molecule type" value="Genomic_DNA"/>
</dbReference>
<dbReference type="Proteomes" id="UP000217790">
    <property type="component" value="Unassembled WGS sequence"/>
</dbReference>
<dbReference type="PANTHER" id="PTHR48104">
    <property type="entry name" value="METACASPASE-4"/>
    <property type="match status" value="1"/>
</dbReference>
<name>A0A2H3E259_ARMGA</name>
<gene>
    <name evidence="3" type="ORF">ARMGADRAFT_220352</name>
</gene>
<dbReference type="GO" id="GO:0004197">
    <property type="term" value="F:cysteine-type endopeptidase activity"/>
    <property type="evidence" value="ECO:0007669"/>
    <property type="project" value="InterPro"/>
</dbReference>
<dbReference type="InterPro" id="IPR011600">
    <property type="entry name" value="Pept_C14_caspase"/>
</dbReference>
<dbReference type="GO" id="GO:0006508">
    <property type="term" value="P:proteolysis"/>
    <property type="evidence" value="ECO:0007669"/>
    <property type="project" value="InterPro"/>
</dbReference>
<dbReference type="InterPro" id="IPR050452">
    <property type="entry name" value="Metacaspase"/>
</dbReference>
<organism evidence="3 4">
    <name type="scientific">Armillaria gallica</name>
    <name type="common">Bulbous honey fungus</name>
    <name type="synonym">Armillaria bulbosa</name>
    <dbReference type="NCBI Taxonomy" id="47427"/>
    <lineage>
        <taxon>Eukaryota</taxon>
        <taxon>Fungi</taxon>
        <taxon>Dikarya</taxon>
        <taxon>Basidiomycota</taxon>
        <taxon>Agaricomycotina</taxon>
        <taxon>Agaricomycetes</taxon>
        <taxon>Agaricomycetidae</taxon>
        <taxon>Agaricales</taxon>
        <taxon>Marasmiineae</taxon>
        <taxon>Physalacriaceae</taxon>
        <taxon>Armillaria</taxon>
    </lineage>
</organism>
<dbReference type="GO" id="GO:0005737">
    <property type="term" value="C:cytoplasm"/>
    <property type="evidence" value="ECO:0007669"/>
    <property type="project" value="TreeGrafter"/>
</dbReference>